<evidence type="ECO:0000256" key="3">
    <source>
        <dbReference type="ARBA" id="ARBA00023125"/>
    </source>
</evidence>
<keyword evidence="4" id="KW-0804">Transcription</keyword>
<evidence type="ECO:0000313" key="6">
    <source>
        <dbReference type="EMBL" id="MBY8878901.1"/>
    </source>
</evidence>
<evidence type="ECO:0000259" key="5">
    <source>
        <dbReference type="PROSITE" id="PS50931"/>
    </source>
</evidence>
<evidence type="ECO:0000256" key="4">
    <source>
        <dbReference type="ARBA" id="ARBA00023163"/>
    </source>
</evidence>
<protein>
    <submittedName>
        <fullName evidence="6">LysR family transcriptional regulator</fullName>
    </submittedName>
</protein>
<dbReference type="Pfam" id="PF03466">
    <property type="entry name" value="LysR_substrate"/>
    <property type="match status" value="1"/>
</dbReference>
<dbReference type="PRINTS" id="PR00039">
    <property type="entry name" value="HTHLYSR"/>
</dbReference>
<dbReference type="EMBL" id="JAINZZ010000015">
    <property type="protein sequence ID" value="MBY8878901.1"/>
    <property type="molecule type" value="Genomic_DNA"/>
</dbReference>
<dbReference type="SUPFAM" id="SSF46785">
    <property type="entry name" value="Winged helix' DNA-binding domain"/>
    <property type="match status" value="1"/>
</dbReference>
<comment type="caution">
    <text evidence="6">The sequence shown here is derived from an EMBL/GenBank/DDBJ whole genome shotgun (WGS) entry which is preliminary data.</text>
</comment>
<name>A0ABS7Q6Y2_9ACTN</name>
<dbReference type="CDD" id="cd08414">
    <property type="entry name" value="PBP2_LTTR_aromatics_like"/>
    <property type="match status" value="1"/>
</dbReference>
<dbReference type="Pfam" id="PF00126">
    <property type="entry name" value="HTH_1"/>
    <property type="match status" value="1"/>
</dbReference>
<comment type="similarity">
    <text evidence="1">Belongs to the LysR transcriptional regulatory family.</text>
</comment>
<dbReference type="PROSITE" id="PS50931">
    <property type="entry name" value="HTH_LYSR"/>
    <property type="match status" value="1"/>
</dbReference>
<feature type="domain" description="HTH lysR-type" evidence="5">
    <location>
        <begin position="6"/>
        <end position="63"/>
    </location>
</feature>
<keyword evidence="3" id="KW-0238">DNA-binding</keyword>
<keyword evidence="2" id="KW-0805">Transcription regulation</keyword>
<dbReference type="InterPro" id="IPR036388">
    <property type="entry name" value="WH-like_DNA-bd_sf"/>
</dbReference>
<dbReference type="Gene3D" id="1.10.10.10">
    <property type="entry name" value="Winged helix-like DNA-binding domain superfamily/Winged helix DNA-binding domain"/>
    <property type="match status" value="1"/>
</dbReference>
<dbReference type="Gene3D" id="3.40.190.10">
    <property type="entry name" value="Periplasmic binding protein-like II"/>
    <property type="match status" value="2"/>
</dbReference>
<dbReference type="SUPFAM" id="SSF53850">
    <property type="entry name" value="Periplasmic binding protein-like II"/>
    <property type="match status" value="1"/>
</dbReference>
<reference evidence="6 7" key="1">
    <citation type="submission" date="2021-08" db="EMBL/GenBank/DDBJ databases">
        <title>WGS of actinomycetes from Thailand.</title>
        <authorList>
            <person name="Thawai C."/>
        </authorList>
    </citation>
    <scope>NUCLEOTIDE SEQUENCE [LARGE SCALE GENOMIC DNA]</scope>
    <source>
        <strain evidence="6 7">PLK6-54</strain>
    </source>
</reference>
<gene>
    <name evidence="6" type="ORF">K7862_14810</name>
</gene>
<evidence type="ECO:0000256" key="2">
    <source>
        <dbReference type="ARBA" id="ARBA00023015"/>
    </source>
</evidence>
<evidence type="ECO:0000313" key="7">
    <source>
        <dbReference type="Proteomes" id="UP000778578"/>
    </source>
</evidence>
<sequence length="294" mass="32046">MHEPLLDLRKLRYFLAVAERLHFGRAALDLRISQPALSRQVRQLEHDIGTDLFVRTSREVTLTPAGEQLLEDGRHLLAAARRAGERARRAAGQDRLTVGFMLGVQVDPLLAAFAAARPDVTVRLERLRWWNHGESLQDGRVDVAAIRLPVRSDEGLRMLTLDQERLVVALPAGHPLAGEASVPVGALSGEPVLRYADAGSAWNAFWTVDPRPDGTQPASGPEVRDMEEILAYVRAGRGVAFLPQPVTAAFRRPHIAYVPVSGVPPGTVVLAWPVTERSGPTRDFVEAVRAAGAG</sequence>
<dbReference type="InterPro" id="IPR005119">
    <property type="entry name" value="LysR_subst-bd"/>
</dbReference>
<dbReference type="RefSeq" id="WP_222963038.1">
    <property type="nucleotide sequence ID" value="NZ_JAINZZ010000015.1"/>
</dbReference>
<accession>A0ABS7Q6Y2</accession>
<keyword evidence="7" id="KW-1185">Reference proteome</keyword>
<organism evidence="6 7">
    <name type="scientific">Actinacidiphila acidipaludis</name>
    <dbReference type="NCBI Taxonomy" id="2873382"/>
    <lineage>
        <taxon>Bacteria</taxon>
        <taxon>Bacillati</taxon>
        <taxon>Actinomycetota</taxon>
        <taxon>Actinomycetes</taxon>
        <taxon>Kitasatosporales</taxon>
        <taxon>Streptomycetaceae</taxon>
        <taxon>Actinacidiphila</taxon>
    </lineage>
</organism>
<dbReference type="InterPro" id="IPR000847">
    <property type="entry name" value="LysR_HTH_N"/>
</dbReference>
<dbReference type="InterPro" id="IPR036390">
    <property type="entry name" value="WH_DNA-bd_sf"/>
</dbReference>
<dbReference type="PANTHER" id="PTHR30346:SF0">
    <property type="entry name" value="HCA OPERON TRANSCRIPTIONAL ACTIVATOR HCAR"/>
    <property type="match status" value="1"/>
</dbReference>
<dbReference type="Proteomes" id="UP000778578">
    <property type="component" value="Unassembled WGS sequence"/>
</dbReference>
<dbReference type="PANTHER" id="PTHR30346">
    <property type="entry name" value="TRANSCRIPTIONAL DUAL REGULATOR HCAR-RELATED"/>
    <property type="match status" value="1"/>
</dbReference>
<evidence type="ECO:0000256" key="1">
    <source>
        <dbReference type="ARBA" id="ARBA00009437"/>
    </source>
</evidence>
<proteinExistence type="inferred from homology"/>